<comment type="caution">
    <text evidence="1">The sequence shown here is derived from an EMBL/GenBank/DDBJ whole genome shotgun (WGS) entry which is preliminary data.</text>
</comment>
<dbReference type="GeneID" id="56498412"/>
<dbReference type="Proteomes" id="UP000755577">
    <property type="component" value="Unassembled WGS sequence"/>
</dbReference>
<gene>
    <name evidence="1" type="ORF">JQK92_11570</name>
</gene>
<accession>A0ABS2B257</accession>
<protein>
    <recommendedName>
        <fullName evidence="3">Histidine kinase</fullName>
    </recommendedName>
</protein>
<proteinExistence type="predicted"/>
<dbReference type="RefSeq" id="WP_174924995.1">
    <property type="nucleotide sequence ID" value="NZ_CABVLY010000001.1"/>
</dbReference>
<reference evidence="1 2" key="1">
    <citation type="submission" date="2021-02" db="EMBL/GenBank/DDBJ databases">
        <title>Draft genome of the type strains Burkholderia anthina DSM16086.</title>
        <authorList>
            <person name="Hertel R."/>
            <person name="Meissner J."/>
            <person name="Poehlein A."/>
            <person name="Daniel R."/>
            <person name="Commichau F.M."/>
        </authorList>
    </citation>
    <scope>NUCLEOTIDE SEQUENCE [LARGE SCALE GENOMIC DNA]</scope>
    <source>
        <strain evidence="1 2">DSM 16086</strain>
    </source>
</reference>
<keyword evidence="2" id="KW-1185">Reference proteome</keyword>
<evidence type="ECO:0000313" key="2">
    <source>
        <dbReference type="Proteomes" id="UP000755577"/>
    </source>
</evidence>
<sequence length="88" mass="9456">MADKNSTDNLSLPQALEACAARELDAAGDALMRVRTLLDVMRSVVTSGEEETFNMLNLVDSAIEIASMYAERATNESLVAIHEVAARG</sequence>
<dbReference type="EMBL" id="JAFCIQ010000006">
    <property type="protein sequence ID" value="MBM2767062.1"/>
    <property type="molecule type" value="Genomic_DNA"/>
</dbReference>
<organism evidence="1 2">
    <name type="scientific">Burkholderia anthina</name>
    <dbReference type="NCBI Taxonomy" id="179879"/>
    <lineage>
        <taxon>Bacteria</taxon>
        <taxon>Pseudomonadati</taxon>
        <taxon>Pseudomonadota</taxon>
        <taxon>Betaproteobacteria</taxon>
        <taxon>Burkholderiales</taxon>
        <taxon>Burkholderiaceae</taxon>
        <taxon>Burkholderia</taxon>
        <taxon>Burkholderia cepacia complex</taxon>
    </lineage>
</organism>
<evidence type="ECO:0008006" key="3">
    <source>
        <dbReference type="Google" id="ProtNLM"/>
    </source>
</evidence>
<evidence type="ECO:0000313" key="1">
    <source>
        <dbReference type="EMBL" id="MBM2767062.1"/>
    </source>
</evidence>
<name>A0ABS2B257_9BURK</name>